<dbReference type="Proteomes" id="UP001491088">
    <property type="component" value="Chromosome"/>
</dbReference>
<organism evidence="1 2">
    <name type="scientific">Polaribacter marinaquae</name>
    <dbReference type="NCBI Taxonomy" id="1642819"/>
    <lineage>
        <taxon>Bacteria</taxon>
        <taxon>Pseudomonadati</taxon>
        <taxon>Bacteroidota</taxon>
        <taxon>Flavobacteriia</taxon>
        <taxon>Flavobacteriales</taxon>
        <taxon>Flavobacteriaceae</taxon>
    </lineage>
</organism>
<keyword evidence="2" id="KW-1185">Reference proteome</keyword>
<sequence>MAKWADYLISHVRRDSNGNVTSVLMHEDKGESILQLGIKTKNEVIVLIKKGYTFKTVIWGYPKWNKGADVHIVKIGNEEFIRTDRNKTDKDNLDNLIPLN</sequence>
<evidence type="ECO:0000313" key="2">
    <source>
        <dbReference type="Proteomes" id="UP001491088"/>
    </source>
</evidence>
<dbReference type="InterPro" id="IPR024997">
    <property type="entry name" value="DUF3892"/>
</dbReference>
<name>A0ABZ2TUF8_9FLAO</name>
<accession>A0ABZ2TUF8</accession>
<proteinExistence type="predicted"/>
<protein>
    <submittedName>
        <fullName evidence="1">DUF3892 domain-containing protein</fullName>
    </submittedName>
</protein>
<dbReference type="RefSeq" id="WP_340934789.1">
    <property type="nucleotide sequence ID" value="NZ_CP150496.1"/>
</dbReference>
<reference evidence="1 2" key="1">
    <citation type="submission" date="2024-03" db="EMBL/GenBank/DDBJ databases">
        <authorList>
            <person name="Cao K."/>
        </authorList>
    </citation>
    <scope>NUCLEOTIDE SEQUENCE [LARGE SCALE GENOMIC DNA]</scope>
    <source>
        <strain evidence="1 2">MCCC 1K00696</strain>
    </source>
</reference>
<dbReference type="Pfam" id="PF13031">
    <property type="entry name" value="DUF3892"/>
    <property type="match status" value="1"/>
</dbReference>
<dbReference type="EMBL" id="CP150496">
    <property type="protein sequence ID" value="WYW56766.1"/>
    <property type="molecule type" value="Genomic_DNA"/>
</dbReference>
<evidence type="ECO:0000313" key="1">
    <source>
        <dbReference type="EMBL" id="WYW56766.1"/>
    </source>
</evidence>
<gene>
    <name evidence="1" type="ORF">WG950_05790</name>
</gene>